<dbReference type="InterPro" id="IPR012675">
    <property type="entry name" value="Beta-grasp_dom_sf"/>
</dbReference>
<evidence type="ECO:0000256" key="2">
    <source>
        <dbReference type="ARBA" id="ARBA00022714"/>
    </source>
</evidence>
<evidence type="ECO:0000256" key="4">
    <source>
        <dbReference type="ARBA" id="ARBA00023004"/>
    </source>
</evidence>
<evidence type="ECO:0000259" key="8">
    <source>
        <dbReference type="PROSITE" id="PS51085"/>
    </source>
</evidence>
<proteinExistence type="inferred from homology"/>
<comment type="similarity">
    <text evidence="1">Belongs to the adrenodoxin/putidaredoxin family.</text>
</comment>
<dbReference type="GO" id="GO:0005829">
    <property type="term" value="C:cytosol"/>
    <property type="evidence" value="ECO:0007669"/>
    <property type="project" value="TreeGrafter"/>
</dbReference>
<comment type="cofactor">
    <cofactor evidence="6">
        <name>[2Fe-2S] cluster</name>
        <dbReference type="ChEBI" id="CHEBI:190135"/>
    </cofactor>
</comment>
<dbReference type="PRINTS" id="PR00355">
    <property type="entry name" value="ADRENODOXIN"/>
</dbReference>
<reference evidence="9 10" key="1">
    <citation type="submission" date="2018-08" db="EMBL/GenBank/DDBJ databases">
        <title>Jishengella sp. nov., isolated from a root of Azadirachta indica A. Juss. var. siamensis Valenton.</title>
        <authorList>
            <person name="Kuncharoen N."/>
            <person name="Tanasupawat S."/>
            <person name="Kudo T."/>
            <person name="Ohkuma M."/>
        </authorList>
    </citation>
    <scope>NUCLEOTIDE SEQUENCE [LARGE SCALE GENOMIC DNA]</scope>
    <source>
        <strain evidence="9 10">AZ1-13</strain>
    </source>
</reference>
<name>A0A418MWE9_9ACTN</name>
<dbReference type="InterPro" id="IPR018298">
    <property type="entry name" value="Adrenodoxin_Fe-S_BS"/>
</dbReference>
<evidence type="ECO:0000256" key="1">
    <source>
        <dbReference type="ARBA" id="ARBA00010914"/>
    </source>
</evidence>
<dbReference type="Proteomes" id="UP000283832">
    <property type="component" value="Unassembled WGS sequence"/>
</dbReference>
<sequence>MPKVFYTDADGVVRAIDGEVGDTVMELAVRNGVPGIVAECGGACVCATCHVYVRADFGDRLPPMDEQEDDMLDGAAAPRRPESRLSCQLTLTAELDGLSVTTPATQL</sequence>
<evidence type="ECO:0000256" key="7">
    <source>
        <dbReference type="SAM" id="MobiDB-lite"/>
    </source>
</evidence>
<dbReference type="RefSeq" id="WP_119574728.1">
    <property type="nucleotide sequence ID" value="NZ_QXEC01000007.1"/>
</dbReference>
<dbReference type="Gene3D" id="3.10.20.30">
    <property type="match status" value="1"/>
</dbReference>
<dbReference type="PANTHER" id="PTHR23426:SF65">
    <property type="entry name" value="FERREDOXIN-2, MITOCHONDRIAL"/>
    <property type="match status" value="1"/>
</dbReference>
<organism evidence="9 10">
    <name type="scientific">Micromonospora radicis</name>
    <dbReference type="NCBI Taxonomy" id="1894971"/>
    <lineage>
        <taxon>Bacteria</taxon>
        <taxon>Bacillati</taxon>
        <taxon>Actinomycetota</taxon>
        <taxon>Actinomycetes</taxon>
        <taxon>Micromonosporales</taxon>
        <taxon>Micromonosporaceae</taxon>
        <taxon>Micromonospora</taxon>
    </lineage>
</organism>
<evidence type="ECO:0000256" key="5">
    <source>
        <dbReference type="ARBA" id="ARBA00023014"/>
    </source>
</evidence>
<dbReference type="OrthoDB" id="9799640at2"/>
<dbReference type="AlphaFoldDB" id="A0A418MWE9"/>
<evidence type="ECO:0000313" key="9">
    <source>
        <dbReference type="EMBL" id="RIV39211.1"/>
    </source>
</evidence>
<dbReference type="InterPro" id="IPR036010">
    <property type="entry name" value="2Fe-2S_ferredoxin-like_sf"/>
</dbReference>
<accession>A0A418MWE9</accession>
<dbReference type="InterPro" id="IPR001041">
    <property type="entry name" value="2Fe-2S_ferredoxin-type"/>
</dbReference>
<feature type="domain" description="2Fe-2S ferredoxin-type" evidence="8">
    <location>
        <begin position="2"/>
        <end position="106"/>
    </location>
</feature>
<dbReference type="PROSITE" id="PS00814">
    <property type="entry name" value="ADX"/>
    <property type="match status" value="1"/>
</dbReference>
<protein>
    <submittedName>
        <fullName evidence="9">(2Fe-2S)-binding protein</fullName>
    </submittedName>
</protein>
<keyword evidence="3" id="KW-0479">Metal-binding</keyword>
<dbReference type="Pfam" id="PF00111">
    <property type="entry name" value="Fer2"/>
    <property type="match status" value="1"/>
</dbReference>
<feature type="region of interest" description="Disordered" evidence="7">
    <location>
        <begin position="60"/>
        <end position="83"/>
    </location>
</feature>
<evidence type="ECO:0000313" key="10">
    <source>
        <dbReference type="Proteomes" id="UP000283832"/>
    </source>
</evidence>
<gene>
    <name evidence="9" type="ORF">D2L64_10195</name>
</gene>
<dbReference type="EMBL" id="QXEC01000007">
    <property type="protein sequence ID" value="RIV39211.1"/>
    <property type="molecule type" value="Genomic_DNA"/>
</dbReference>
<dbReference type="PANTHER" id="PTHR23426">
    <property type="entry name" value="FERREDOXIN/ADRENODOXIN"/>
    <property type="match status" value="1"/>
</dbReference>
<comment type="caution">
    <text evidence="9">The sequence shown here is derived from an EMBL/GenBank/DDBJ whole genome shotgun (WGS) entry which is preliminary data.</text>
</comment>
<dbReference type="GO" id="GO:0046872">
    <property type="term" value="F:metal ion binding"/>
    <property type="evidence" value="ECO:0007669"/>
    <property type="project" value="UniProtKB-KW"/>
</dbReference>
<keyword evidence="10" id="KW-1185">Reference proteome</keyword>
<keyword evidence="2" id="KW-0001">2Fe-2S</keyword>
<dbReference type="SUPFAM" id="SSF54292">
    <property type="entry name" value="2Fe-2S ferredoxin-like"/>
    <property type="match status" value="1"/>
</dbReference>
<keyword evidence="4" id="KW-0408">Iron</keyword>
<dbReference type="GO" id="GO:0009055">
    <property type="term" value="F:electron transfer activity"/>
    <property type="evidence" value="ECO:0007669"/>
    <property type="project" value="TreeGrafter"/>
</dbReference>
<dbReference type="GO" id="GO:0051537">
    <property type="term" value="F:2 iron, 2 sulfur cluster binding"/>
    <property type="evidence" value="ECO:0007669"/>
    <property type="project" value="UniProtKB-KW"/>
</dbReference>
<dbReference type="CDD" id="cd00207">
    <property type="entry name" value="fer2"/>
    <property type="match status" value="1"/>
</dbReference>
<dbReference type="InterPro" id="IPR001055">
    <property type="entry name" value="Adrenodoxin-like"/>
</dbReference>
<keyword evidence="5" id="KW-0411">Iron-sulfur</keyword>
<dbReference type="GO" id="GO:0140647">
    <property type="term" value="P:P450-containing electron transport chain"/>
    <property type="evidence" value="ECO:0007669"/>
    <property type="project" value="InterPro"/>
</dbReference>
<evidence type="ECO:0000256" key="6">
    <source>
        <dbReference type="ARBA" id="ARBA00034078"/>
    </source>
</evidence>
<evidence type="ECO:0000256" key="3">
    <source>
        <dbReference type="ARBA" id="ARBA00022723"/>
    </source>
</evidence>
<dbReference type="PROSITE" id="PS51085">
    <property type="entry name" value="2FE2S_FER_2"/>
    <property type="match status" value="1"/>
</dbReference>